<organism evidence="1 2">
    <name type="scientific">Croceitalea marina</name>
    <dbReference type="NCBI Taxonomy" id="1775166"/>
    <lineage>
        <taxon>Bacteria</taxon>
        <taxon>Pseudomonadati</taxon>
        <taxon>Bacteroidota</taxon>
        <taxon>Flavobacteriia</taxon>
        <taxon>Flavobacteriales</taxon>
        <taxon>Flavobacteriaceae</taxon>
        <taxon>Croceitalea</taxon>
    </lineage>
</organism>
<comment type="caution">
    <text evidence="1">The sequence shown here is derived from an EMBL/GenBank/DDBJ whole genome shotgun (WGS) entry which is preliminary data.</text>
</comment>
<dbReference type="RefSeq" id="WP_377764808.1">
    <property type="nucleotide sequence ID" value="NZ_JBHULB010000002.1"/>
</dbReference>
<gene>
    <name evidence="1" type="ORF">ACFSQJ_00595</name>
</gene>
<protein>
    <submittedName>
        <fullName evidence="1">TlpA family protein disulfide reductase</fullName>
    </submittedName>
</protein>
<dbReference type="Proteomes" id="UP001597526">
    <property type="component" value="Unassembled WGS sequence"/>
</dbReference>
<accession>A0ABW5MQK3</accession>
<proteinExistence type="predicted"/>
<reference evidence="2" key="1">
    <citation type="journal article" date="2019" name="Int. J. Syst. Evol. Microbiol.">
        <title>The Global Catalogue of Microorganisms (GCM) 10K type strain sequencing project: providing services to taxonomists for standard genome sequencing and annotation.</title>
        <authorList>
            <consortium name="The Broad Institute Genomics Platform"/>
            <consortium name="The Broad Institute Genome Sequencing Center for Infectious Disease"/>
            <person name="Wu L."/>
            <person name="Ma J."/>
        </authorList>
    </citation>
    <scope>NUCLEOTIDE SEQUENCE [LARGE SCALE GENOMIC DNA]</scope>
    <source>
        <strain evidence="2">KCTC 52368</strain>
    </source>
</reference>
<dbReference type="Gene3D" id="3.40.30.10">
    <property type="entry name" value="Glutaredoxin"/>
    <property type="match status" value="1"/>
</dbReference>
<keyword evidence="2" id="KW-1185">Reference proteome</keyword>
<evidence type="ECO:0000313" key="1">
    <source>
        <dbReference type="EMBL" id="MFD2585407.1"/>
    </source>
</evidence>
<evidence type="ECO:0000313" key="2">
    <source>
        <dbReference type="Proteomes" id="UP001597526"/>
    </source>
</evidence>
<sequence length="235" mass="27415">MILTNKIILIVTFFLLFTFIVKAQGKGIGISYSKIVVDKEFNIDKVYYKFSGKKIPRKVFASLTRKNPNLYLEKEYNEQGRVIKYLYDKDNQGVRLVKPKAIAKGNFPSFKFTTVEKNKIVSKNLLGKIIILRFELFVNDFRFKENEIKELDRKINISKNKENIEAVIIFECSEKEIINGFSIPDSNFKLVGNGMNFIQKLGISRFPYTLIIDQQGNLIDKFAFSEDIELDKYFR</sequence>
<name>A0ABW5MQK3_9FLAO</name>
<dbReference type="EMBL" id="JBHULB010000002">
    <property type="protein sequence ID" value="MFD2585407.1"/>
    <property type="molecule type" value="Genomic_DNA"/>
</dbReference>